<dbReference type="AlphaFoldDB" id="A0A9X1PWL3"/>
<reference evidence="4" key="1">
    <citation type="submission" date="2022-01" db="EMBL/GenBank/DDBJ databases">
        <title>Draft Genome Sequences of Seven Type Strains of the Genus Streptomyces.</title>
        <authorList>
            <person name="Aziz S."/>
            <person name="Coretto E."/>
            <person name="Chronakova A."/>
            <person name="Sproer C."/>
            <person name="Huber K."/>
            <person name="Nouioui I."/>
            <person name="Gross H."/>
        </authorList>
    </citation>
    <scope>NUCLEOTIDE SEQUENCE</scope>
    <source>
        <strain evidence="4">DSM 103493</strain>
    </source>
</reference>
<sequence>MRACSSTTARRSARRTSPTALAIAVALTSAAGFLGFGEDEPNWGAMISENIEGIALAPWAVVVPAVCLGVLAVATNLGMDRLAARLDR</sequence>
<protein>
    <recommendedName>
        <fullName evidence="6">ABC transporter permease</fullName>
    </recommendedName>
</protein>
<keyword evidence="3" id="KW-0472">Membrane</keyword>
<gene>
    <name evidence="4" type="ORF">L0P92_14790</name>
</gene>
<evidence type="ECO:0000313" key="5">
    <source>
        <dbReference type="Proteomes" id="UP001139384"/>
    </source>
</evidence>
<name>A0A9X1PWL3_STRM4</name>
<evidence type="ECO:0000313" key="4">
    <source>
        <dbReference type="EMBL" id="MCF1594825.1"/>
    </source>
</evidence>
<evidence type="ECO:0000256" key="3">
    <source>
        <dbReference type="SAM" id="Phobius"/>
    </source>
</evidence>
<dbReference type="EMBL" id="JAKEIP010000047">
    <property type="protein sequence ID" value="MCF1594825.1"/>
    <property type="molecule type" value="Genomic_DNA"/>
</dbReference>
<comment type="caution">
    <text evidence="4">The sequence shown here is derived from an EMBL/GenBank/DDBJ whole genome shotgun (WGS) entry which is preliminary data.</text>
</comment>
<feature type="transmembrane region" description="Helical" evidence="3">
    <location>
        <begin position="56"/>
        <end position="79"/>
    </location>
</feature>
<keyword evidence="5" id="KW-1185">Reference proteome</keyword>
<keyword evidence="3" id="KW-0812">Transmembrane</keyword>
<feature type="transmembrane region" description="Helical" evidence="3">
    <location>
        <begin position="20"/>
        <end position="36"/>
    </location>
</feature>
<organism evidence="4 5">
    <name type="scientific">Streptomyces muensis</name>
    <dbReference type="NCBI Taxonomy" id="1077944"/>
    <lineage>
        <taxon>Bacteria</taxon>
        <taxon>Bacillati</taxon>
        <taxon>Actinomycetota</taxon>
        <taxon>Actinomycetes</taxon>
        <taxon>Kitasatosporales</taxon>
        <taxon>Streptomycetaceae</taxon>
        <taxon>Streptomyces</taxon>
    </lineage>
</organism>
<keyword evidence="3" id="KW-1133">Transmembrane helix</keyword>
<dbReference type="InterPro" id="IPR050366">
    <property type="entry name" value="BP-dependent_transpt_permease"/>
</dbReference>
<dbReference type="PANTHER" id="PTHR43386:SF25">
    <property type="entry name" value="PEPTIDE ABC TRANSPORTER PERMEASE PROTEIN"/>
    <property type="match status" value="1"/>
</dbReference>
<evidence type="ECO:0000256" key="2">
    <source>
        <dbReference type="ARBA" id="ARBA00022448"/>
    </source>
</evidence>
<proteinExistence type="predicted"/>
<evidence type="ECO:0000256" key="1">
    <source>
        <dbReference type="ARBA" id="ARBA00004651"/>
    </source>
</evidence>
<dbReference type="PANTHER" id="PTHR43386">
    <property type="entry name" value="OLIGOPEPTIDE TRANSPORT SYSTEM PERMEASE PROTEIN APPC"/>
    <property type="match status" value="1"/>
</dbReference>
<dbReference type="Proteomes" id="UP001139384">
    <property type="component" value="Unassembled WGS sequence"/>
</dbReference>
<dbReference type="GO" id="GO:0005886">
    <property type="term" value="C:plasma membrane"/>
    <property type="evidence" value="ECO:0007669"/>
    <property type="project" value="UniProtKB-SubCell"/>
</dbReference>
<accession>A0A9X1PWL3</accession>
<keyword evidence="2" id="KW-0813">Transport</keyword>
<evidence type="ECO:0008006" key="6">
    <source>
        <dbReference type="Google" id="ProtNLM"/>
    </source>
</evidence>
<comment type="subcellular location">
    <subcellularLocation>
        <location evidence="1">Cell membrane</location>
        <topology evidence="1">Multi-pass membrane protein</topology>
    </subcellularLocation>
</comment>